<name>A0A2S7URX9_9GAMM</name>
<dbReference type="InterPro" id="IPR021529">
    <property type="entry name" value="DUF2798"/>
</dbReference>
<keyword evidence="1" id="KW-0472">Membrane</keyword>
<comment type="caution">
    <text evidence="2">The sequence shown here is derived from an EMBL/GenBank/DDBJ whole genome shotgun (WGS) entry which is preliminary data.</text>
</comment>
<keyword evidence="3" id="KW-1185">Reference proteome</keyword>
<protein>
    <recommendedName>
        <fullName evidence="4">DUF2798 domain-containing protein</fullName>
    </recommendedName>
</protein>
<dbReference type="RefSeq" id="WP_105051169.1">
    <property type="nucleotide sequence ID" value="NZ_BMYG01000004.1"/>
</dbReference>
<sequence>MTKFVFTALFSCCLSCIMSAWVTYINIGLTNDFISRWAVAFINAWPAAFIAAYLLNANVMRVTLFLINTFSKGKNIND</sequence>
<keyword evidence="1" id="KW-0812">Transmembrane</keyword>
<dbReference type="OrthoDB" id="8481133at2"/>
<keyword evidence="1" id="KW-1133">Transmembrane helix</keyword>
<evidence type="ECO:0000313" key="3">
    <source>
        <dbReference type="Proteomes" id="UP000239007"/>
    </source>
</evidence>
<organism evidence="2 3">
    <name type="scientific">Psychrosphaera saromensis</name>
    <dbReference type="NCBI Taxonomy" id="716813"/>
    <lineage>
        <taxon>Bacteria</taxon>
        <taxon>Pseudomonadati</taxon>
        <taxon>Pseudomonadota</taxon>
        <taxon>Gammaproteobacteria</taxon>
        <taxon>Alteromonadales</taxon>
        <taxon>Pseudoalteromonadaceae</taxon>
        <taxon>Psychrosphaera</taxon>
    </lineage>
</organism>
<evidence type="ECO:0000313" key="2">
    <source>
        <dbReference type="EMBL" id="PQJ52703.1"/>
    </source>
</evidence>
<dbReference type="EMBL" id="MSCH01000003">
    <property type="protein sequence ID" value="PQJ52703.1"/>
    <property type="molecule type" value="Genomic_DNA"/>
</dbReference>
<dbReference type="Pfam" id="PF11391">
    <property type="entry name" value="DUF2798"/>
    <property type="match status" value="1"/>
</dbReference>
<dbReference type="AlphaFoldDB" id="A0A2S7URX9"/>
<reference evidence="2 3" key="1">
    <citation type="submission" date="2016-12" db="EMBL/GenBank/DDBJ databases">
        <title>Diversity of luminous bacteria.</title>
        <authorList>
            <person name="Yoshizawa S."/>
            <person name="Kogure K."/>
        </authorList>
    </citation>
    <scope>NUCLEOTIDE SEQUENCE [LARGE SCALE GENOMIC DNA]</scope>
    <source>
        <strain evidence="2 3">SA4-48</strain>
    </source>
</reference>
<evidence type="ECO:0008006" key="4">
    <source>
        <dbReference type="Google" id="ProtNLM"/>
    </source>
</evidence>
<feature type="transmembrane region" description="Helical" evidence="1">
    <location>
        <begin position="35"/>
        <end position="55"/>
    </location>
</feature>
<evidence type="ECO:0000256" key="1">
    <source>
        <dbReference type="SAM" id="Phobius"/>
    </source>
</evidence>
<dbReference type="Proteomes" id="UP000239007">
    <property type="component" value="Unassembled WGS sequence"/>
</dbReference>
<gene>
    <name evidence="2" type="ORF">BTO11_02895</name>
</gene>
<proteinExistence type="predicted"/>
<accession>A0A2S7URX9</accession>